<dbReference type="GO" id="GO:0003735">
    <property type="term" value="F:structural constituent of ribosome"/>
    <property type="evidence" value="ECO:0007669"/>
    <property type="project" value="InterPro"/>
</dbReference>
<dbReference type="GO" id="GO:0005763">
    <property type="term" value="C:mitochondrial small ribosomal subunit"/>
    <property type="evidence" value="ECO:0007669"/>
    <property type="project" value="TreeGrafter"/>
</dbReference>
<evidence type="ECO:0008006" key="3">
    <source>
        <dbReference type="Google" id="ProtNLM"/>
    </source>
</evidence>
<organism evidence="1 2">
    <name type="scientific">Ceraceosorus bombacis</name>
    <dbReference type="NCBI Taxonomy" id="401625"/>
    <lineage>
        <taxon>Eukaryota</taxon>
        <taxon>Fungi</taxon>
        <taxon>Dikarya</taxon>
        <taxon>Basidiomycota</taxon>
        <taxon>Ustilaginomycotina</taxon>
        <taxon>Exobasidiomycetes</taxon>
        <taxon>Ceraceosorales</taxon>
        <taxon>Ceraceosoraceae</taxon>
        <taxon>Ceraceosorus</taxon>
    </lineage>
</organism>
<protein>
    <recommendedName>
        <fullName evidence="3">37S ribosomal protein mrp10, mitochondrial</fullName>
    </recommendedName>
</protein>
<accession>A0A0P1BNX2</accession>
<dbReference type="Gene3D" id="1.10.287.2900">
    <property type="match status" value="1"/>
</dbReference>
<sequence>MKLHHLKVRPRKEVAQAPCAAEFAAMLACWASSQDTNNTGPCAASAKVLQQCMNSGKANRNRPAKSTINYHLARLSKHM</sequence>
<dbReference type="STRING" id="401625.A0A0P1BNX2"/>
<proteinExistence type="predicted"/>
<dbReference type="Proteomes" id="UP000054845">
    <property type="component" value="Unassembled WGS sequence"/>
</dbReference>
<dbReference type="EMBL" id="CCYA01000254">
    <property type="protein sequence ID" value="CEH17369.1"/>
    <property type="molecule type" value="Genomic_DNA"/>
</dbReference>
<reference evidence="1 2" key="1">
    <citation type="submission" date="2014-09" db="EMBL/GenBank/DDBJ databases">
        <authorList>
            <person name="Magalhaes I.L.F."/>
            <person name="Oliveira U."/>
            <person name="Santos F.R."/>
            <person name="Vidigal T.H.D.A."/>
            <person name="Brescovit A.D."/>
            <person name="Santos A.J."/>
        </authorList>
    </citation>
    <scope>NUCLEOTIDE SEQUENCE [LARGE SCALE GENOMIC DNA]</scope>
</reference>
<dbReference type="GO" id="GO:0032543">
    <property type="term" value="P:mitochondrial translation"/>
    <property type="evidence" value="ECO:0007669"/>
    <property type="project" value="InterPro"/>
</dbReference>
<dbReference type="OrthoDB" id="2210at2759"/>
<name>A0A0P1BNX2_9BASI</name>
<evidence type="ECO:0000313" key="1">
    <source>
        <dbReference type="EMBL" id="CEH17369.1"/>
    </source>
</evidence>
<dbReference type="PANTHER" id="PTHR28066">
    <property type="entry name" value="37S RIBOSOMAL PROTEIN MRP10, MITOCHONDRIAL"/>
    <property type="match status" value="1"/>
</dbReference>
<dbReference type="PANTHER" id="PTHR28066:SF1">
    <property type="entry name" value="SMALL RIBOSOMAL SUBUNIT PROTEIN MS37"/>
    <property type="match status" value="1"/>
</dbReference>
<dbReference type="InterPro" id="IPR017264">
    <property type="entry name" value="Ribosomal_mS37_fun"/>
</dbReference>
<keyword evidence="2" id="KW-1185">Reference proteome</keyword>
<evidence type="ECO:0000313" key="2">
    <source>
        <dbReference type="Proteomes" id="UP000054845"/>
    </source>
</evidence>
<dbReference type="AlphaFoldDB" id="A0A0P1BNX2"/>